<organism evidence="2 3">
    <name type="scientific">Trifolium medium</name>
    <dbReference type="NCBI Taxonomy" id="97028"/>
    <lineage>
        <taxon>Eukaryota</taxon>
        <taxon>Viridiplantae</taxon>
        <taxon>Streptophyta</taxon>
        <taxon>Embryophyta</taxon>
        <taxon>Tracheophyta</taxon>
        <taxon>Spermatophyta</taxon>
        <taxon>Magnoliopsida</taxon>
        <taxon>eudicotyledons</taxon>
        <taxon>Gunneridae</taxon>
        <taxon>Pentapetalae</taxon>
        <taxon>rosids</taxon>
        <taxon>fabids</taxon>
        <taxon>Fabales</taxon>
        <taxon>Fabaceae</taxon>
        <taxon>Papilionoideae</taxon>
        <taxon>50 kb inversion clade</taxon>
        <taxon>NPAAA clade</taxon>
        <taxon>Hologalegina</taxon>
        <taxon>IRL clade</taxon>
        <taxon>Trifolieae</taxon>
        <taxon>Trifolium</taxon>
    </lineage>
</organism>
<feature type="compositionally biased region" description="Low complexity" evidence="1">
    <location>
        <begin position="81"/>
        <end position="91"/>
    </location>
</feature>
<feature type="region of interest" description="Disordered" evidence="1">
    <location>
        <begin position="81"/>
        <end position="100"/>
    </location>
</feature>
<comment type="caution">
    <text evidence="2">The sequence shown here is derived from an EMBL/GenBank/DDBJ whole genome shotgun (WGS) entry which is preliminary data.</text>
</comment>
<accession>A0A392SNB6</accession>
<dbReference type="AlphaFoldDB" id="A0A392SNB6"/>
<feature type="region of interest" description="Disordered" evidence="1">
    <location>
        <begin position="1"/>
        <end position="26"/>
    </location>
</feature>
<sequence length="100" mass="10276">TNQPEPLTQLIVDDNASKSAKRKKKTEAGLISLEISGKEGTSVVADKGEVVEAVQSPSKKRKVSNTVVGEAAKGKMGVVAQPSSSQAVPAALKGDSSSAW</sequence>
<dbReference type="EMBL" id="LXQA010408374">
    <property type="protein sequence ID" value="MCI49897.1"/>
    <property type="molecule type" value="Genomic_DNA"/>
</dbReference>
<protein>
    <submittedName>
        <fullName evidence="2">Uncharacterized protein</fullName>
    </submittedName>
</protein>
<keyword evidence="3" id="KW-1185">Reference proteome</keyword>
<reference evidence="2 3" key="1">
    <citation type="journal article" date="2018" name="Front. Plant Sci.">
        <title>Red Clover (Trifolium pratense) and Zigzag Clover (T. medium) - A Picture of Genomic Similarities and Differences.</title>
        <authorList>
            <person name="Dluhosova J."/>
            <person name="Istvanek J."/>
            <person name="Nedelnik J."/>
            <person name="Repkova J."/>
        </authorList>
    </citation>
    <scope>NUCLEOTIDE SEQUENCE [LARGE SCALE GENOMIC DNA]</scope>
    <source>
        <strain evidence="3">cv. 10/8</strain>
        <tissue evidence="2">Leaf</tissue>
    </source>
</reference>
<name>A0A392SNB6_9FABA</name>
<evidence type="ECO:0000256" key="1">
    <source>
        <dbReference type="SAM" id="MobiDB-lite"/>
    </source>
</evidence>
<feature type="non-terminal residue" evidence="2">
    <location>
        <position position="1"/>
    </location>
</feature>
<feature type="non-terminal residue" evidence="2">
    <location>
        <position position="100"/>
    </location>
</feature>
<evidence type="ECO:0000313" key="3">
    <source>
        <dbReference type="Proteomes" id="UP000265520"/>
    </source>
</evidence>
<evidence type="ECO:0000313" key="2">
    <source>
        <dbReference type="EMBL" id="MCI49897.1"/>
    </source>
</evidence>
<dbReference type="Proteomes" id="UP000265520">
    <property type="component" value="Unassembled WGS sequence"/>
</dbReference>
<proteinExistence type="predicted"/>